<accession>A0A5S4G2C3</accession>
<reference evidence="3 4" key="1">
    <citation type="submission" date="2019-05" db="EMBL/GenBank/DDBJ databases">
        <title>Draft genome sequence of Nonomuraea turkmeniaca DSM 43926.</title>
        <authorList>
            <person name="Saricaoglu S."/>
            <person name="Isik K."/>
        </authorList>
    </citation>
    <scope>NUCLEOTIDE SEQUENCE [LARGE SCALE GENOMIC DNA]</scope>
    <source>
        <strain evidence="3 4">DSM 43926</strain>
    </source>
</reference>
<dbReference type="RefSeq" id="WP_138667685.1">
    <property type="nucleotide sequence ID" value="NZ_VCKY01000063.1"/>
</dbReference>
<evidence type="ECO:0000256" key="1">
    <source>
        <dbReference type="ARBA" id="ARBA00022679"/>
    </source>
</evidence>
<dbReference type="SUPFAM" id="SSF52540">
    <property type="entry name" value="P-loop containing nucleoside triphosphate hydrolases"/>
    <property type="match status" value="1"/>
</dbReference>
<name>A0A5S4G2C3_9ACTN</name>
<dbReference type="EMBL" id="VCKY01000063">
    <property type="protein sequence ID" value="TMR19375.1"/>
    <property type="molecule type" value="Genomic_DNA"/>
</dbReference>
<dbReference type="Gene3D" id="3.40.50.300">
    <property type="entry name" value="P-loop containing nucleotide triphosphate hydrolases"/>
    <property type="match status" value="1"/>
</dbReference>
<proteinExistence type="predicted"/>
<protein>
    <submittedName>
        <fullName evidence="3">Sulfotransferase</fullName>
    </submittedName>
</protein>
<gene>
    <name evidence="3" type="ORF">ETD86_20095</name>
</gene>
<evidence type="ECO:0000313" key="4">
    <source>
        <dbReference type="Proteomes" id="UP000309128"/>
    </source>
</evidence>
<dbReference type="Pfam" id="PF13469">
    <property type="entry name" value="Sulfotransfer_3"/>
    <property type="match status" value="1"/>
</dbReference>
<dbReference type="InterPro" id="IPR027417">
    <property type="entry name" value="P-loop_NTPase"/>
</dbReference>
<evidence type="ECO:0000256" key="2">
    <source>
        <dbReference type="SAM" id="MobiDB-lite"/>
    </source>
</evidence>
<keyword evidence="1 3" id="KW-0808">Transferase</keyword>
<dbReference type="Proteomes" id="UP000309128">
    <property type="component" value="Unassembled WGS sequence"/>
</dbReference>
<evidence type="ECO:0000313" key="3">
    <source>
        <dbReference type="EMBL" id="TMR19375.1"/>
    </source>
</evidence>
<comment type="caution">
    <text evidence="3">The sequence shown here is derived from an EMBL/GenBank/DDBJ whole genome shotgun (WGS) entry which is preliminary data.</text>
</comment>
<dbReference type="GO" id="GO:0008476">
    <property type="term" value="F:protein-tyrosine sulfotransferase activity"/>
    <property type="evidence" value="ECO:0007669"/>
    <property type="project" value="InterPro"/>
</dbReference>
<dbReference type="AlphaFoldDB" id="A0A5S4G2C3"/>
<dbReference type="PANTHER" id="PTHR12788:SF10">
    <property type="entry name" value="PROTEIN-TYROSINE SULFOTRANSFERASE"/>
    <property type="match status" value="1"/>
</dbReference>
<dbReference type="PANTHER" id="PTHR12788">
    <property type="entry name" value="PROTEIN-TYROSINE SULFOTRANSFERASE 2"/>
    <property type="match status" value="1"/>
</dbReference>
<feature type="region of interest" description="Disordered" evidence="2">
    <location>
        <begin position="22"/>
        <end position="52"/>
    </location>
</feature>
<keyword evidence="4" id="KW-1185">Reference proteome</keyword>
<sequence>MNWKYRANATLEGLTGYTLTRKLHKEPPKPPPPPPLELQRLPGDTVRPPVDPAHDRLLREPVFLLSSVRSGSTLLRVMLNSHSRVHSPIETHFRRITVGLGTDPVRQAMEALGHHHSDIEHIVWDRMLHRELTRSGKPILVEKTPSNVFVWRRIATCWPDARFIFLLRHPASIVQSWHEADPEKRPMEEAVPRTLSYMTYLEEARTHLDGLTMRYEQLVAEPEAELRRLCLFLGVEWEPGMLTYGNKEHGAFVKGIGDWRDKIRSGTVVAGRPLPAPDEVPEPLHEICRKWEYLSPGLNQSAQ</sequence>
<dbReference type="InterPro" id="IPR026634">
    <property type="entry name" value="TPST-like"/>
</dbReference>
<organism evidence="3 4">
    <name type="scientific">Nonomuraea turkmeniaca</name>
    <dbReference type="NCBI Taxonomy" id="103838"/>
    <lineage>
        <taxon>Bacteria</taxon>
        <taxon>Bacillati</taxon>
        <taxon>Actinomycetota</taxon>
        <taxon>Actinomycetes</taxon>
        <taxon>Streptosporangiales</taxon>
        <taxon>Streptosporangiaceae</taxon>
        <taxon>Nonomuraea</taxon>
    </lineage>
</organism>
<dbReference type="OrthoDB" id="9777890at2"/>